<geneLocation type="plasmid" evidence="1 2">
    <name>unnamed4</name>
</geneLocation>
<dbReference type="EMBL" id="CP020813">
    <property type="protein sequence ID" value="ART74552.1"/>
    <property type="molecule type" value="Genomic_DNA"/>
</dbReference>
<dbReference type="KEGG" id="mdx:BTO20_38880"/>
<name>A0A1Y0CHD5_9MYCO</name>
<evidence type="ECO:0000313" key="2">
    <source>
        <dbReference type="Proteomes" id="UP000195331"/>
    </source>
</evidence>
<dbReference type="AlphaFoldDB" id="A0A1Y0CHD5"/>
<sequence length="62" mass="6504">MLGDGLSTVGLLALPVGGSFDDEFVGGGGESVDGGFGEHRVAHDGQPFNWSWHMFVVSDFCC</sequence>
<proteinExistence type="predicted"/>
<evidence type="ECO:0000313" key="1">
    <source>
        <dbReference type="EMBL" id="ART74552.1"/>
    </source>
</evidence>
<accession>A0A1Y0CHD5</accession>
<dbReference type="Proteomes" id="UP000195331">
    <property type="component" value="Plasmid unnamed4"/>
</dbReference>
<keyword evidence="2" id="KW-1185">Reference proteome</keyword>
<reference evidence="1 2" key="1">
    <citation type="submission" date="2017-04" db="EMBL/GenBank/DDBJ databases">
        <title>Whole Genome Sequence of 1,4-Dioxane Degrading Bacterium Mycobacterium dioxanotrophicus PH-06.</title>
        <authorList>
            <person name="He Y."/>
        </authorList>
    </citation>
    <scope>NUCLEOTIDE SEQUENCE [LARGE SCALE GENOMIC DNA]</scope>
    <source>
        <strain evidence="1 2">PH-06</strain>
        <plasmid evidence="1 2">unnamed4</plasmid>
    </source>
</reference>
<protein>
    <submittedName>
        <fullName evidence="1">Uncharacterized protein</fullName>
    </submittedName>
</protein>
<organism evidence="1 2">
    <name type="scientific">Mycobacterium dioxanotrophicus</name>
    <dbReference type="NCBI Taxonomy" id="482462"/>
    <lineage>
        <taxon>Bacteria</taxon>
        <taxon>Bacillati</taxon>
        <taxon>Actinomycetota</taxon>
        <taxon>Actinomycetes</taxon>
        <taxon>Mycobacteriales</taxon>
        <taxon>Mycobacteriaceae</taxon>
        <taxon>Mycobacterium</taxon>
    </lineage>
</organism>
<keyword evidence="1" id="KW-0614">Plasmid</keyword>
<gene>
    <name evidence="1" type="ORF">BTO20_38880</name>
</gene>